<protein>
    <submittedName>
        <fullName evidence="2">Uncharacterized protein</fullName>
    </submittedName>
</protein>
<dbReference type="Proteomes" id="UP001359559">
    <property type="component" value="Unassembled WGS sequence"/>
</dbReference>
<gene>
    <name evidence="2" type="ORF">RJT34_16674</name>
</gene>
<keyword evidence="1" id="KW-0472">Membrane</keyword>
<organism evidence="2 3">
    <name type="scientific">Clitoria ternatea</name>
    <name type="common">Butterfly pea</name>
    <dbReference type="NCBI Taxonomy" id="43366"/>
    <lineage>
        <taxon>Eukaryota</taxon>
        <taxon>Viridiplantae</taxon>
        <taxon>Streptophyta</taxon>
        <taxon>Embryophyta</taxon>
        <taxon>Tracheophyta</taxon>
        <taxon>Spermatophyta</taxon>
        <taxon>Magnoliopsida</taxon>
        <taxon>eudicotyledons</taxon>
        <taxon>Gunneridae</taxon>
        <taxon>Pentapetalae</taxon>
        <taxon>rosids</taxon>
        <taxon>fabids</taxon>
        <taxon>Fabales</taxon>
        <taxon>Fabaceae</taxon>
        <taxon>Papilionoideae</taxon>
        <taxon>50 kb inversion clade</taxon>
        <taxon>NPAAA clade</taxon>
        <taxon>indigoferoid/millettioid clade</taxon>
        <taxon>Phaseoleae</taxon>
        <taxon>Clitoria</taxon>
    </lineage>
</organism>
<sequence length="161" mass="18149">MPEIESVGKRQKVELMEGSSYLGLLLPFSLTTLIWIELILIGKPVLIEVNKLSLSLHNSAQQCSRVAVGSGWQSYVTYINLGCYHIIGVPLGFLMGWVFNQRVISRTNPITIRAKLKNMLPHAPKKQLCPLQEIEENISVKEIVMDTLEEEEKGEALEFLN</sequence>
<keyword evidence="3" id="KW-1185">Reference proteome</keyword>
<feature type="transmembrane region" description="Helical" evidence="1">
    <location>
        <begin position="21"/>
        <end position="42"/>
    </location>
</feature>
<feature type="transmembrane region" description="Helical" evidence="1">
    <location>
        <begin position="75"/>
        <end position="99"/>
    </location>
</feature>
<keyword evidence="1" id="KW-1133">Transmembrane helix</keyword>
<dbReference type="AlphaFoldDB" id="A0AAN9JAN6"/>
<reference evidence="2 3" key="1">
    <citation type="submission" date="2024-01" db="EMBL/GenBank/DDBJ databases">
        <title>The genomes of 5 underutilized Papilionoideae crops provide insights into root nodulation and disease resistance.</title>
        <authorList>
            <person name="Yuan L."/>
        </authorList>
    </citation>
    <scope>NUCLEOTIDE SEQUENCE [LARGE SCALE GENOMIC DNA]</scope>
    <source>
        <strain evidence="2">LY-2023</strain>
        <tissue evidence="2">Leaf</tissue>
    </source>
</reference>
<keyword evidence="1" id="KW-0812">Transmembrane</keyword>
<evidence type="ECO:0000256" key="1">
    <source>
        <dbReference type="SAM" id="Phobius"/>
    </source>
</evidence>
<evidence type="ECO:0000313" key="3">
    <source>
        <dbReference type="Proteomes" id="UP001359559"/>
    </source>
</evidence>
<name>A0AAN9JAN6_CLITE</name>
<evidence type="ECO:0000313" key="2">
    <source>
        <dbReference type="EMBL" id="KAK7293799.1"/>
    </source>
</evidence>
<accession>A0AAN9JAN6</accession>
<comment type="caution">
    <text evidence="2">The sequence shown here is derived from an EMBL/GenBank/DDBJ whole genome shotgun (WGS) entry which is preliminary data.</text>
</comment>
<proteinExistence type="predicted"/>
<dbReference type="EMBL" id="JAYKXN010000004">
    <property type="protein sequence ID" value="KAK7293799.1"/>
    <property type="molecule type" value="Genomic_DNA"/>
</dbReference>